<dbReference type="InterPro" id="IPR019787">
    <property type="entry name" value="Znf_PHD-finger"/>
</dbReference>
<comment type="caution">
    <text evidence="8">The sequence shown here is derived from an EMBL/GenBank/DDBJ whole genome shotgun (WGS) entry which is preliminary data.</text>
</comment>
<feature type="compositionally biased region" description="Acidic residues" evidence="5">
    <location>
        <begin position="938"/>
        <end position="949"/>
    </location>
</feature>
<dbReference type="InterPro" id="IPR011011">
    <property type="entry name" value="Znf_FYVE_PHD"/>
</dbReference>
<name>A0A9N8H3X0_9STRA</name>
<feature type="compositionally biased region" description="Basic residues" evidence="5">
    <location>
        <begin position="131"/>
        <end position="140"/>
    </location>
</feature>
<feature type="region of interest" description="Disordered" evidence="5">
    <location>
        <begin position="1"/>
        <end position="449"/>
    </location>
</feature>
<feature type="compositionally biased region" description="Basic and acidic residues" evidence="5">
    <location>
        <begin position="923"/>
        <end position="937"/>
    </location>
</feature>
<dbReference type="PROSITE" id="PS50089">
    <property type="entry name" value="ZF_RING_2"/>
    <property type="match status" value="1"/>
</dbReference>
<evidence type="ECO:0000313" key="8">
    <source>
        <dbReference type="EMBL" id="CAB9501053.1"/>
    </source>
</evidence>
<dbReference type="AlphaFoldDB" id="A0A9N8H3X0"/>
<feature type="region of interest" description="Disordered" evidence="5">
    <location>
        <begin position="731"/>
        <end position="777"/>
    </location>
</feature>
<feature type="domain" description="RING-type" evidence="7">
    <location>
        <begin position="461"/>
        <end position="507"/>
    </location>
</feature>
<dbReference type="SMART" id="SM00184">
    <property type="entry name" value="RING"/>
    <property type="match status" value="3"/>
</dbReference>
<keyword evidence="3" id="KW-0862">Zinc</keyword>
<dbReference type="Gene3D" id="3.30.40.10">
    <property type="entry name" value="Zinc/RING finger domain, C3HC4 (zinc finger)"/>
    <property type="match status" value="3"/>
</dbReference>
<sequence length="1067" mass="117759">MTSTNDDLSDGPWTCSSCGETKASENFSSRQVKLAKKGKEAKCQSCNDELTQAQNSNDDVDVEDTKTGNTDGEDSTEEKDPEKSPEKAEKEDMESEAEETGSSTGKEQTESSSSSKQDDDEGDFVDESKLSKKQRKQMKKERKEAKKERKEAKKRAKKERKKRKKDKKKGKNDTESAGSSSSSSVPTGEDPKPKFSDDEGLAKFSDEDKAKFSSNDEEDKTRFSDDEEQAKQAKFSDEDDDEGEAKFSEDEPDAKSPNQKEETKTKAKFSSEEDNAAFSDVDEEAQFSANEEDEEEKAQFSDDDNAQFSDTEMKEASTDKDKNASSPQEEDKKDALQIPRKKKAPPQEPKDSNNATGSSLIANVEPAKPKPKTIGMMDIDDEDDDGPDANEEEEDEYGNNDQYDNGGSVSVSQLKNRILGRQIRTHDDDDEDDEEHRDNLASQQYSTTHKVSPELRKELSCAICHEVLLHPVSLLCGHSFCQECIKWWWQQSTANDSAKKKSCPTCRQTMPLSKKETELGVNMALRACVVALLGDDLQARLQAEREVKKKATKGENEGAHDAGYEVLTSVQSDGWKQSKRIPWPCRRSIILDAEDQRMQLALGLWKDSTGGGVRFNDREQSLQVSLCLLSMEEDEVADTGFPRIVDDEDDEDNDHLLVTRNGGRFVHSFVRAMVKQQSGGTIPLGRRGITAEGVCAMSLDLSNVNLSASGATVVSFQHEESGATLELRVASNSPRAMAKPPGRSASTALELNDDDDEEGDEKQHDSEEDGSHMDRFEDDGFIADEGEEAEEINDENDLCAICDEGGELIICGAEEVEGCERSFHIACVNHDVVPPGDWICQDCARGAGIEVGIEGYEFPSALDQPCSGCKGEGAHIVCNGGDTVAGCGSAFHLGCVNRTAVPKRDWICKKCARELTLEVGIEGHEFPADGEPIKLSDDNADEEADDFGEDSPATNKKRKRLGKSEDVIKIDSTSDHSDEDKKADEDANAPTRRHIGDDNDSDDEELEVLLPNQSEDDKKADEDAKVARAAMKRHIGDDDDSDDEELEVLPSKPKKRSRVLESDDEDE</sequence>
<accession>A0A9N8H3X0</accession>
<feature type="compositionally biased region" description="Acidic residues" evidence="5">
    <location>
        <begin position="751"/>
        <end position="760"/>
    </location>
</feature>
<dbReference type="InterPro" id="IPR017907">
    <property type="entry name" value="Znf_RING_CS"/>
</dbReference>
<feature type="compositionally biased region" description="Basic and acidic residues" evidence="5">
    <location>
        <begin position="1015"/>
        <end position="1026"/>
    </location>
</feature>
<feature type="compositionally biased region" description="Acidic residues" evidence="5">
    <location>
        <begin position="998"/>
        <end position="1007"/>
    </location>
</feature>
<proteinExistence type="predicted"/>
<feature type="compositionally biased region" description="Polar residues" evidence="5">
    <location>
        <begin position="440"/>
        <end position="449"/>
    </location>
</feature>
<dbReference type="InterPro" id="IPR027370">
    <property type="entry name" value="Znf-RING_euk"/>
</dbReference>
<evidence type="ECO:0000256" key="3">
    <source>
        <dbReference type="ARBA" id="ARBA00022833"/>
    </source>
</evidence>
<feature type="domain" description="PHD-type" evidence="6">
    <location>
        <begin position="863"/>
        <end position="914"/>
    </location>
</feature>
<dbReference type="InterPro" id="IPR001841">
    <property type="entry name" value="Znf_RING"/>
</dbReference>
<evidence type="ECO:0000256" key="1">
    <source>
        <dbReference type="ARBA" id="ARBA00022723"/>
    </source>
</evidence>
<keyword evidence="9" id="KW-1185">Reference proteome</keyword>
<keyword evidence="1" id="KW-0479">Metal-binding</keyword>
<dbReference type="SUPFAM" id="SSF57903">
    <property type="entry name" value="FYVE/PHD zinc finger"/>
    <property type="match status" value="2"/>
</dbReference>
<feature type="region of interest" description="Disordered" evidence="5">
    <location>
        <begin position="923"/>
        <end position="1067"/>
    </location>
</feature>
<feature type="compositionally biased region" description="Basic and acidic residues" evidence="5">
    <location>
        <begin position="962"/>
        <end position="985"/>
    </location>
</feature>
<feature type="compositionally biased region" description="Acidic residues" evidence="5">
    <location>
        <begin position="272"/>
        <end position="305"/>
    </location>
</feature>
<dbReference type="PROSITE" id="PS50016">
    <property type="entry name" value="ZF_PHD_2"/>
    <property type="match status" value="2"/>
</dbReference>
<feature type="compositionally biased region" description="Basic and acidic residues" evidence="5">
    <location>
        <begin position="189"/>
        <end position="211"/>
    </location>
</feature>
<feature type="compositionally biased region" description="Basic and acidic residues" evidence="5">
    <location>
        <begin position="219"/>
        <end position="236"/>
    </location>
</feature>
<dbReference type="InterPro" id="IPR001965">
    <property type="entry name" value="Znf_PHD"/>
</dbReference>
<feature type="compositionally biased region" description="Polar residues" evidence="5">
    <location>
        <begin position="352"/>
        <end position="361"/>
    </location>
</feature>
<organism evidence="8 9">
    <name type="scientific">Seminavis robusta</name>
    <dbReference type="NCBI Taxonomy" id="568900"/>
    <lineage>
        <taxon>Eukaryota</taxon>
        <taxon>Sar</taxon>
        <taxon>Stramenopiles</taxon>
        <taxon>Ochrophyta</taxon>
        <taxon>Bacillariophyta</taxon>
        <taxon>Bacillariophyceae</taxon>
        <taxon>Bacillariophycidae</taxon>
        <taxon>Naviculales</taxon>
        <taxon>Naviculaceae</taxon>
        <taxon>Seminavis</taxon>
    </lineage>
</organism>
<dbReference type="InterPro" id="IPR013083">
    <property type="entry name" value="Znf_RING/FYVE/PHD"/>
</dbReference>
<feature type="compositionally biased region" description="Low complexity" evidence="5">
    <location>
        <begin position="100"/>
        <end position="115"/>
    </location>
</feature>
<evidence type="ECO:0000313" key="9">
    <source>
        <dbReference type="Proteomes" id="UP001153069"/>
    </source>
</evidence>
<dbReference type="PANTHER" id="PTHR25465:SF41">
    <property type="entry name" value="E3 UBIQUITIN-PROTEIN LIGASE RNF135"/>
    <property type="match status" value="1"/>
</dbReference>
<feature type="compositionally biased region" description="Basic and acidic residues" evidence="5">
    <location>
        <begin position="78"/>
        <end position="90"/>
    </location>
</feature>
<feature type="compositionally biased region" description="Basic and acidic residues" evidence="5">
    <location>
        <begin position="761"/>
        <end position="775"/>
    </location>
</feature>
<feature type="compositionally biased region" description="Basic and acidic residues" evidence="5">
    <location>
        <begin position="258"/>
        <end position="271"/>
    </location>
</feature>
<dbReference type="GO" id="GO:0008270">
    <property type="term" value="F:zinc ion binding"/>
    <property type="evidence" value="ECO:0007669"/>
    <property type="project" value="UniProtKB-KW"/>
</dbReference>
<keyword evidence="2 4" id="KW-0863">Zinc-finger</keyword>
<protein>
    <submittedName>
        <fullName evidence="8">PHD</fullName>
    </submittedName>
</protein>
<gene>
    <name evidence="8" type="ORF">SEMRO_98_G050620.1</name>
</gene>
<dbReference type="InterPro" id="IPR051051">
    <property type="entry name" value="E3_ubiq-ligase_TRIM/RNF"/>
</dbReference>
<evidence type="ECO:0000259" key="7">
    <source>
        <dbReference type="PROSITE" id="PS50089"/>
    </source>
</evidence>
<feature type="compositionally biased region" description="Polar residues" evidence="5">
    <location>
        <begin position="14"/>
        <end position="31"/>
    </location>
</feature>
<feature type="domain" description="PHD-type" evidence="6">
    <location>
        <begin position="796"/>
        <end position="846"/>
    </location>
</feature>
<evidence type="ECO:0000259" key="6">
    <source>
        <dbReference type="PROSITE" id="PS50016"/>
    </source>
</evidence>
<evidence type="ECO:0000256" key="5">
    <source>
        <dbReference type="SAM" id="MobiDB-lite"/>
    </source>
</evidence>
<evidence type="ECO:0000256" key="4">
    <source>
        <dbReference type="PROSITE-ProRule" id="PRU00175"/>
    </source>
</evidence>
<dbReference type="PANTHER" id="PTHR25465">
    <property type="entry name" value="B-BOX DOMAIN CONTAINING"/>
    <property type="match status" value="1"/>
</dbReference>
<dbReference type="Pfam" id="PF13445">
    <property type="entry name" value="zf-RING_UBOX"/>
    <property type="match status" value="1"/>
</dbReference>
<dbReference type="OrthoDB" id="49163at2759"/>
<reference evidence="8" key="1">
    <citation type="submission" date="2020-06" db="EMBL/GenBank/DDBJ databases">
        <authorList>
            <consortium name="Plant Systems Biology data submission"/>
        </authorList>
    </citation>
    <scope>NUCLEOTIDE SEQUENCE</scope>
    <source>
        <strain evidence="8">D6</strain>
    </source>
</reference>
<feature type="compositionally biased region" description="Basic and acidic residues" evidence="5">
    <location>
        <begin position="311"/>
        <end position="335"/>
    </location>
</feature>
<feature type="compositionally biased region" description="Polar residues" evidence="5">
    <location>
        <begin position="44"/>
        <end position="57"/>
    </location>
</feature>
<feature type="compositionally biased region" description="Basic and acidic residues" evidence="5">
    <location>
        <begin position="141"/>
        <end position="151"/>
    </location>
</feature>
<dbReference type="PROSITE" id="PS00518">
    <property type="entry name" value="ZF_RING_1"/>
    <property type="match status" value="1"/>
</dbReference>
<dbReference type="SMART" id="SM00249">
    <property type="entry name" value="PHD"/>
    <property type="match status" value="2"/>
</dbReference>
<dbReference type="Proteomes" id="UP001153069">
    <property type="component" value="Unassembled WGS sequence"/>
</dbReference>
<feature type="compositionally biased region" description="Basic residues" evidence="5">
    <location>
        <begin position="152"/>
        <end position="170"/>
    </location>
</feature>
<feature type="compositionally biased region" description="Acidic residues" evidence="5">
    <location>
        <begin position="378"/>
        <end position="398"/>
    </location>
</feature>
<evidence type="ECO:0000256" key="2">
    <source>
        <dbReference type="ARBA" id="ARBA00022771"/>
    </source>
</evidence>
<dbReference type="SUPFAM" id="SSF57850">
    <property type="entry name" value="RING/U-box"/>
    <property type="match status" value="1"/>
</dbReference>
<feature type="compositionally biased region" description="Acidic residues" evidence="5">
    <location>
        <begin position="1037"/>
        <end position="1047"/>
    </location>
</feature>
<dbReference type="EMBL" id="CAICTM010000097">
    <property type="protein sequence ID" value="CAB9501053.1"/>
    <property type="molecule type" value="Genomic_DNA"/>
</dbReference>